<gene>
    <name evidence="1" type="ORF">E3N88_41059</name>
</gene>
<sequence>MTKIRVGKYREMLAWKTRHGLTWINSRSRLQVYPSAIWILGLYPLPEKKLISVYSSLLLSSPANIQSPPPVTIATPMIVIIPTTRRLLGVATLQVEVDERDRDCHLVPCVFDGRSVVSDSLQFYSFFMFYDVDLEILQSKHNV</sequence>
<dbReference type="EMBL" id="SZYD01000019">
    <property type="protein sequence ID" value="KAD2394082.1"/>
    <property type="molecule type" value="Genomic_DNA"/>
</dbReference>
<evidence type="ECO:0000313" key="2">
    <source>
        <dbReference type="Proteomes" id="UP000326396"/>
    </source>
</evidence>
<reference evidence="1 2" key="1">
    <citation type="submission" date="2019-05" db="EMBL/GenBank/DDBJ databases">
        <title>Mikania micrantha, genome provides insights into the molecular mechanism of rapid growth.</title>
        <authorList>
            <person name="Liu B."/>
        </authorList>
    </citation>
    <scope>NUCLEOTIDE SEQUENCE [LARGE SCALE GENOMIC DNA]</scope>
    <source>
        <strain evidence="1">NLD-2019</strain>
        <tissue evidence="1">Leaf</tissue>
    </source>
</reference>
<dbReference type="Proteomes" id="UP000326396">
    <property type="component" value="Linkage Group LG9"/>
</dbReference>
<organism evidence="1 2">
    <name type="scientific">Mikania micrantha</name>
    <name type="common">bitter vine</name>
    <dbReference type="NCBI Taxonomy" id="192012"/>
    <lineage>
        <taxon>Eukaryota</taxon>
        <taxon>Viridiplantae</taxon>
        <taxon>Streptophyta</taxon>
        <taxon>Embryophyta</taxon>
        <taxon>Tracheophyta</taxon>
        <taxon>Spermatophyta</taxon>
        <taxon>Magnoliopsida</taxon>
        <taxon>eudicotyledons</taxon>
        <taxon>Gunneridae</taxon>
        <taxon>Pentapetalae</taxon>
        <taxon>asterids</taxon>
        <taxon>campanulids</taxon>
        <taxon>Asterales</taxon>
        <taxon>Asteraceae</taxon>
        <taxon>Asteroideae</taxon>
        <taxon>Heliantheae alliance</taxon>
        <taxon>Eupatorieae</taxon>
        <taxon>Mikania</taxon>
    </lineage>
</organism>
<proteinExistence type="predicted"/>
<dbReference type="AlphaFoldDB" id="A0A5N6LPB9"/>
<accession>A0A5N6LPB9</accession>
<evidence type="ECO:0000313" key="1">
    <source>
        <dbReference type="EMBL" id="KAD2394082.1"/>
    </source>
</evidence>
<protein>
    <submittedName>
        <fullName evidence="1">Uncharacterized protein</fullName>
    </submittedName>
</protein>
<comment type="caution">
    <text evidence="1">The sequence shown here is derived from an EMBL/GenBank/DDBJ whole genome shotgun (WGS) entry which is preliminary data.</text>
</comment>
<keyword evidence="2" id="KW-1185">Reference proteome</keyword>
<name>A0A5N6LPB9_9ASTR</name>